<dbReference type="InterPro" id="IPR002942">
    <property type="entry name" value="S4_RNA-bd"/>
</dbReference>
<evidence type="ECO:0000313" key="14">
    <source>
        <dbReference type="EMBL" id="KSU83635.1"/>
    </source>
</evidence>
<comment type="subcellular location">
    <subcellularLocation>
        <location evidence="1 11">Cytoplasm</location>
    </subcellularLocation>
</comment>
<evidence type="ECO:0000256" key="8">
    <source>
        <dbReference type="ARBA" id="ARBA00023146"/>
    </source>
</evidence>
<keyword evidence="4 11" id="KW-0547">Nucleotide-binding</keyword>
<comment type="function">
    <text evidence="11">Catalyzes the attachment of tyrosine to tRNA(Tyr) in a two-step reaction: tyrosine is first activated by ATP to form Tyr-AMP and then transferred to the acceptor end of tRNA(Tyr).</text>
</comment>
<evidence type="ECO:0000256" key="7">
    <source>
        <dbReference type="ARBA" id="ARBA00022917"/>
    </source>
</evidence>
<comment type="caution">
    <text evidence="14">The sequence shown here is derived from an EMBL/GenBank/DDBJ whole genome shotgun (WGS) entry which is preliminary data.</text>
</comment>
<keyword evidence="15" id="KW-1185">Reference proteome</keyword>
<dbReference type="NCBIfam" id="TIGR00234">
    <property type="entry name" value="tyrS"/>
    <property type="match status" value="1"/>
</dbReference>
<dbReference type="SUPFAM" id="SSF52374">
    <property type="entry name" value="Nucleotidylyl transferase"/>
    <property type="match status" value="1"/>
</dbReference>
<dbReference type="FunFam" id="3.40.50.620:FF:000008">
    <property type="entry name" value="Tyrosine--tRNA ligase"/>
    <property type="match status" value="1"/>
</dbReference>
<evidence type="ECO:0000256" key="12">
    <source>
        <dbReference type="PROSITE-ProRule" id="PRU00182"/>
    </source>
</evidence>
<dbReference type="RefSeq" id="WP_061972473.1">
    <property type="nucleotide sequence ID" value="NZ_FMAV01000002.1"/>
</dbReference>
<dbReference type="SMART" id="SM00363">
    <property type="entry name" value="S4"/>
    <property type="match status" value="1"/>
</dbReference>
<evidence type="ECO:0000256" key="2">
    <source>
        <dbReference type="ARBA" id="ARBA00022490"/>
    </source>
</evidence>
<keyword evidence="5 11" id="KW-0067">ATP-binding</keyword>
<feature type="binding site" evidence="11">
    <location>
        <position position="34"/>
    </location>
    <ligand>
        <name>L-tyrosine</name>
        <dbReference type="ChEBI" id="CHEBI:58315"/>
    </ligand>
</feature>
<dbReference type="InterPro" id="IPR002307">
    <property type="entry name" value="Tyr-tRNA-ligase"/>
</dbReference>
<dbReference type="AlphaFoldDB" id="A0A0V8J9E2"/>
<evidence type="ECO:0000256" key="3">
    <source>
        <dbReference type="ARBA" id="ARBA00022598"/>
    </source>
</evidence>
<comment type="similarity">
    <text evidence="10 11">Belongs to the class-I aminoacyl-tRNA synthetase family. TyrS type 1 subfamily.</text>
</comment>
<feature type="domain" description="RNA-binding S4" evidence="13">
    <location>
        <begin position="354"/>
        <end position="415"/>
    </location>
</feature>
<evidence type="ECO:0000256" key="5">
    <source>
        <dbReference type="ARBA" id="ARBA00022840"/>
    </source>
</evidence>
<evidence type="ECO:0000256" key="4">
    <source>
        <dbReference type="ARBA" id="ARBA00022741"/>
    </source>
</evidence>
<dbReference type="CDD" id="cd00165">
    <property type="entry name" value="S4"/>
    <property type="match status" value="1"/>
</dbReference>
<dbReference type="GO" id="GO:0003723">
    <property type="term" value="F:RNA binding"/>
    <property type="evidence" value="ECO:0007669"/>
    <property type="project" value="UniProtKB-KW"/>
</dbReference>
<dbReference type="HAMAP" id="MF_02006">
    <property type="entry name" value="Tyr_tRNA_synth_type1"/>
    <property type="match status" value="1"/>
</dbReference>
<dbReference type="InterPro" id="IPR054608">
    <property type="entry name" value="SYY-like_C"/>
</dbReference>
<evidence type="ECO:0000256" key="9">
    <source>
        <dbReference type="ARBA" id="ARBA00048248"/>
    </source>
</evidence>
<dbReference type="GO" id="GO:0006437">
    <property type="term" value="P:tyrosyl-tRNA aminoacylation"/>
    <property type="evidence" value="ECO:0007669"/>
    <property type="project" value="UniProtKB-UniRule"/>
</dbReference>
<dbReference type="Gene3D" id="1.10.240.10">
    <property type="entry name" value="Tyrosyl-Transfer RNA Synthetase"/>
    <property type="match status" value="1"/>
</dbReference>
<dbReference type="GO" id="GO:0005524">
    <property type="term" value="F:ATP binding"/>
    <property type="evidence" value="ECO:0007669"/>
    <property type="project" value="UniProtKB-UniRule"/>
</dbReference>
<dbReference type="PROSITE" id="PS50889">
    <property type="entry name" value="S4"/>
    <property type="match status" value="1"/>
</dbReference>
<feature type="binding site" evidence="11">
    <location>
        <position position="173"/>
    </location>
    <ligand>
        <name>L-tyrosine</name>
        <dbReference type="ChEBI" id="CHEBI:58315"/>
    </ligand>
</feature>
<protein>
    <recommendedName>
        <fullName evidence="11">Tyrosine--tRNA ligase</fullName>
        <ecNumber evidence="11">6.1.1.1</ecNumber>
    </recommendedName>
    <alternativeName>
        <fullName evidence="11">Tyrosyl-tRNA synthetase</fullName>
        <shortName evidence="11">TyrRS</shortName>
    </alternativeName>
</protein>
<dbReference type="EMBL" id="LNQN01000002">
    <property type="protein sequence ID" value="KSU83635.1"/>
    <property type="molecule type" value="Genomic_DNA"/>
</dbReference>
<dbReference type="Gene3D" id="3.40.50.620">
    <property type="entry name" value="HUPs"/>
    <property type="match status" value="1"/>
</dbReference>
<gene>
    <name evidence="11" type="primary">tyrS</name>
    <name evidence="14" type="ORF">AS030_13905</name>
</gene>
<dbReference type="PANTHER" id="PTHR11766:SF0">
    <property type="entry name" value="TYROSINE--TRNA LIGASE, MITOCHONDRIAL"/>
    <property type="match status" value="1"/>
</dbReference>
<keyword evidence="7 11" id="KW-0648">Protein biosynthesis</keyword>
<name>A0A0V8J9E2_9BACL</name>
<accession>A0A0V8J9E2</accession>
<comment type="catalytic activity">
    <reaction evidence="9 11">
        <text>tRNA(Tyr) + L-tyrosine + ATP = L-tyrosyl-tRNA(Tyr) + AMP + diphosphate + H(+)</text>
        <dbReference type="Rhea" id="RHEA:10220"/>
        <dbReference type="Rhea" id="RHEA-COMP:9706"/>
        <dbReference type="Rhea" id="RHEA-COMP:9707"/>
        <dbReference type="ChEBI" id="CHEBI:15378"/>
        <dbReference type="ChEBI" id="CHEBI:30616"/>
        <dbReference type="ChEBI" id="CHEBI:33019"/>
        <dbReference type="ChEBI" id="CHEBI:58315"/>
        <dbReference type="ChEBI" id="CHEBI:78442"/>
        <dbReference type="ChEBI" id="CHEBI:78536"/>
        <dbReference type="ChEBI" id="CHEBI:456215"/>
        <dbReference type="EC" id="6.1.1.1"/>
    </reaction>
</comment>
<dbReference type="GO" id="GO:0004831">
    <property type="term" value="F:tyrosine-tRNA ligase activity"/>
    <property type="evidence" value="ECO:0007669"/>
    <property type="project" value="UniProtKB-UniRule"/>
</dbReference>
<dbReference type="GO" id="GO:0005829">
    <property type="term" value="C:cytosol"/>
    <property type="evidence" value="ECO:0007669"/>
    <property type="project" value="TreeGrafter"/>
</dbReference>
<dbReference type="Pfam" id="PF00579">
    <property type="entry name" value="tRNA-synt_1b"/>
    <property type="match status" value="1"/>
</dbReference>
<dbReference type="InterPro" id="IPR014729">
    <property type="entry name" value="Rossmann-like_a/b/a_fold"/>
</dbReference>
<proteinExistence type="inferred from homology"/>
<feature type="short sequence motif" description="'HIGH' region" evidence="11">
    <location>
        <begin position="39"/>
        <end position="48"/>
    </location>
</feature>
<dbReference type="CDD" id="cd00395">
    <property type="entry name" value="Tyr_Trp_RS_core"/>
    <property type="match status" value="1"/>
</dbReference>
<dbReference type="Pfam" id="PF22421">
    <property type="entry name" value="SYY_C-terminal"/>
    <property type="match status" value="1"/>
</dbReference>
<organism evidence="14 15">
    <name type="scientific">Fictibacillus enclensis</name>
    <dbReference type="NCBI Taxonomy" id="1017270"/>
    <lineage>
        <taxon>Bacteria</taxon>
        <taxon>Bacillati</taxon>
        <taxon>Bacillota</taxon>
        <taxon>Bacilli</taxon>
        <taxon>Bacillales</taxon>
        <taxon>Fictibacillaceae</taxon>
        <taxon>Fictibacillus</taxon>
    </lineage>
</organism>
<comment type="subunit">
    <text evidence="11">Homodimer.</text>
</comment>
<dbReference type="PRINTS" id="PR01040">
    <property type="entry name" value="TRNASYNTHTYR"/>
</dbReference>
<evidence type="ECO:0000256" key="1">
    <source>
        <dbReference type="ARBA" id="ARBA00004496"/>
    </source>
</evidence>
<keyword evidence="6 12" id="KW-0694">RNA-binding</keyword>
<dbReference type="GO" id="GO:0042803">
    <property type="term" value="F:protein homodimerization activity"/>
    <property type="evidence" value="ECO:0007669"/>
    <property type="project" value="UniProtKB-ARBA"/>
</dbReference>
<feature type="binding site" evidence="11">
    <location>
        <position position="233"/>
    </location>
    <ligand>
        <name>ATP</name>
        <dbReference type="ChEBI" id="CHEBI:30616"/>
    </ligand>
</feature>
<evidence type="ECO:0000313" key="15">
    <source>
        <dbReference type="Proteomes" id="UP000054099"/>
    </source>
</evidence>
<feature type="short sequence motif" description="'KMSKS' region" evidence="11">
    <location>
        <begin position="230"/>
        <end position="234"/>
    </location>
</feature>
<dbReference type="InterPro" id="IPR002305">
    <property type="entry name" value="aa-tRNA-synth_Ic"/>
</dbReference>
<evidence type="ECO:0000256" key="11">
    <source>
        <dbReference type="HAMAP-Rule" id="MF_02006"/>
    </source>
</evidence>
<dbReference type="InterPro" id="IPR036986">
    <property type="entry name" value="S4_RNA-bd_sf"/>
</dbReference>
<dbReference type="InterPro" id="IPR001412">
    <property type="entry name" value="aa-tRNA-synth_I_CS"/>
</dbReference>
<evidence type="ECO:0000256" key="10">
    <source>
        <dbReference type="ARBA" id="ARBA00060965"/>
    </source>
</evidence>
<feature type="binding site" evidence="11">
    <location>
        <position position="169"/>
    </location>
    <ligand>
        <name>L-tyrosine</name>
        <dbReference type="ChEBI" id="CHEBI:58315"/>
    </ligand>
</feature>
<dbReference type="OrthoDB" id="9804243at2"/>
<reference evidence="14 15" key="1">
    <citation type="journal article" date="2014" name="Antonie Van Leeuwenhoek">
        <title>Fictibacillus enclensis sp. nov., isolated from marine sediment.</title>
        <authorList>
            <person name="Dastager S.G."/>
            <person name="Mawlankar R."/>
            <person name="Srinivasan K."/>
            <person name="Tang S.K."/>
            <person name="Lee J.C."/>
            <person name="Ramana V.V."/>
            <person name="Shouche Y.S."/>
        </authorList>
    </citation>
    <scope>NUCLEOTIDE SEQUENCE [LARGE SCALE GENOMIC DNA]</scope>
    <source>
        <strain evidence="14 15">NIO-1003</strain>
    </source>
</reference>
<sequence length="419" mass="47239">MGILQDLEYRNLINQMTDREGLEEKLNSGKTAFYCGFDPTADSLHVGHLLVIMTMRRLQQAGHQPIPLVGGATGMIGDPSGKKAERTLNESSVVEQWSERIKGQLSKFLDFEAENNPAEIANNYDWIGNMDVITFLRDVGKYFPLNYMLAKESVESRLEAGISFTEFTYMILQSYDFLQLYRQKDCRLQLGGSDQWGNITAGLELIRKAGEEEKAFGLTIPLVTKSDGTKFGKTEGGAIWLDPEKTTPYEFYQFWINTDDRDVVKFLKYFSFKSEEEIQALEEQVQNAPEKRAAQKALAEELTALVHGDAALEQAIKISQALFSGQLSELSGAEIEQGFKDVPSFEMESKEDIGLINLLVASKISPSKRQAREDITNGAISINGERCQDLEKVVGADSRIDDRFVVIRRGKKKYFLIRY</sequence>
<dbReference type="InterPro" id="IPR024088">
    <property type="entry name" value="Tyr-tRNA-ligase_bac-type"/>
</dbReference>
<keyword evidence="8 11" id="KW-0030">Aminoacyl-tRNA synthetase</keyword>
<dbReference type="InterPro" id="IPR024107">
    <property type="entry name" value="Tyr-tRNA-ligase_bac_1"/>
</dbReference>
<keyword evidence="2 11" id="KW-0963">Cytoplasm</keyword>
<evidence type="ECO:0000256" key="6">
    <source>
        <dbReference type="ARBA" id="ARBA00022884"/>
    </source>
</evidence>
<dbReference type="PROSITE" id="PS00178">
    <property type="entry name" value="AA_TRNA_LIGASE_I"/>
    <property type="match status" value="1"/>
</dbReference>
<dbReference type="Proteomes" id="UP000054099">
    <property type="component" value="Unassembled WGS sequence"/>
</dbReference>
<evidence type="ECO:0000259" key="13">
    <source>
        <dbReference type="SMART" id="SM00363"/>
    </source>
</evidence>
<dbReference type="Gene3D" id="3.10.290.10">
    <property type="entry name" value="RNA-binding S4 domain"/>
    <property type="match status" value="1"/>
</dbReference>
<dbReference type="FunFam" id="1.10.240.10:FF:000001">
    <property type="entry name" value="Tyrosine--tRNA ligase"/>
    <property type="match status" value="1"/>
</dbReference>
<dbReference type="SUPFAM" id="SSF55174">
    <property type="entry name" value="Alpha-L RNA-binding motif"/>
    <property type="match status" value="1"/>
</dbReference>
<keyword evidence="3 11" id="KW-0436">Ligase</keyword>
<dbReference type="PANTHER" id="PTHR11766">
    <property type="entry name" value="TYROSYL-TRNA SYNTHETASE"/>
    <property type="match status" value="1"/>
</dbReference>
<dbReference type="EC" id="6.1.1.1" evidence="11"/>